<evidence type="ECO:0000313" key="6">
    <source>
        <dbReference type="EMBL" id="NDJ95655.1"/>
    </source>
</evidence>
<organism evidence="6">
    <name type="scientific">Myxobolus squamalis</name>
    <name type="common">Myxosporean</name>
    <dbReference type="NCBI Taxonomy" id="59785"/>
    <lineage>
        <taxon>Eukaryota</taxon>
        <taxon>Metazoa</taxon>
        <taxon>Cnidaria</taxon>
        <taxon>Myxozoa</taxon>
        <taxon>Myxosporea</taxon>
        <taxon>Bivalvulida</taxon>
        <taxon>Platysporina</taxon>
        <taxon>Myxobolidae</taxon>
        <taxon>Myxobolus</taxon>
    </lineage>
</organism>
<evidence type="ECO:0000256" key="2">
    <source>
        <dbReference type="ARBA" id="ARBA00023180"/>
    </source>
</evidence>
<dbReference type="InterPro" id="IPR050753">
    <property type="entry name" value="Peptidase_M14_domain"/>
</dbReference>
<reference evidence="6" key="1">
    <citation type="submission" date="2018-11" db="EMBL/GenBank/DDBJ databases">
        <title>Myxobolus squamalis genome and transcriptome.</title>
        <authorList>
            <person name="Yahalomi D."/>
            <person name="Atkinson S.D."/>
            <person name="Neuhof M."/>
            <person name="Chang E.S."/>
            <person name="Philippe H."/>
            <person name="Cartwright P."/>
            <person name="Bartholomew J.L."/>
            <person name="Huchon D."/>
        </authorList>
    </citation>
    <scope>NUCLEOTIDE SEQUENCE</scope>
    <source>
        <strain evidence="6">71B08</strain>
        <tissue evidence="6">Whole</tissue>
    </source>
</reference>
<dbReference type="FunFam" id="2.60.40.1120:FF:000004">
    <property type="entry name" value="Carboxypeptidase E"/>
    <property type="match status" value="1"/>
</dbReference>
<feature type="compositionally biased region" description="Basic and acidic residues" evidence="4">
    <location>
        <begin position="301"/>
        <end position="317"/>
    </location>
</feature>
<name>A0A6B2G027_MYXSQ</name>
<feature type="active site" description="Proton donor/acceptor" evidence="3">
    <location>
        <position position="165"/>
    </location>
</feature>
<protein>
    <submittedName>
        <fullName evidence="6">Carboxypeptidase D (Trinotate prediction)</fullName>
    </submittedName>
</protein>
<feature type="compositionally biased region" description="Basic and acidic residues" evidence="4">
    <location>
        <begin position="329"/>
        <end position="338"/>
    </location>
</feature>
<evidence type="ECO:0000256" key="1">
    <source>
        <dbReference type="ARBA" id="ARBA00005988"/>
    </source>
</evidence>
<dbReference type="InterPro" id="IPR008969">
    <property type="entry name" value="CarboxyPept-like_regulatory"/>
</dbReference>
<dbReference type="CDD" id="cd11308">
    <property type="entry name" value="Peptidase_M14NE-CP-C_like"/>
    <property type="match status" value="1"/>
</dbReference>
<feature type="region of interest" description="Disordered" evidence="4">
    <location>
        <begin position="301"/>
        <end position="390"/>
    </location>
</feature>
<dbReference type="SUPFAM" id="SSF49464">
    <property type="entry name" value="Carboxypeptidase regulatory domain-like"/>
    <property type="match status" value="1"/>
</dbReference>
<accession>A0A6B2G027</accession>
<dbReference type="InterPro" id="IPR000938">
    <property type="entry name" value="CAP-Gly_domain"/>
</dbReference>
<evidence type="ECO:0000259" key="5">
    <source>
        <dbReference type="PROSITE" id="PS52035"/>
    </source>
</evidence>
<dbReference type="GO" id="GO:0006518">
    <property type="term" value="P:peptide metabolic process"/>
    <property type="evidence" value="ECO:0007669"/>
    <property type="project" value="TreeGrafter"/>
</dbReference>
<feature type="domain" description="Peptidase M14" evidence="5">
    <location>
        <begin position="1"/>
        <end position="195"/>
    </location>
</feature>
<dbReference type="InterPro" id="IPR000834">
    <property type="entry name" value="Peptidase_M14"/>
</dbReference>
<dbReference type="Gene3D" id="2.60.40.1120">
    <property type="entry name" value="Carboxypeptidase-like, regulatory domain"/>
    <property type="match status" value="1"/>
</dbReference>
<dbReference type="GO" id="GO:0016485">
    <property type="term" value="P:protein processing"/>
    <property type="evidence" value="ECO:0007669"/>
    <property type="project" value="TreeGrafter"/>
</dbReference>
<dbReference type="Pfam" id="PF01302">
    <property type="entry name" value="CAP_GLY"/>
    <property type="match status" value="1"/>
</dbReference>
<dbReference type="Gene3D" id="3.40.630.10">
    <property type="entry name" value="Zn peptidases"/>
    <property type="match status" value="1"/>
</dbReference>
<dbReference type="PROSITE" id="PS52035">
    <property type="entry name" value="PEPTIDASE_M14"/>
    <property type="match status" value="1"/>
</dbReference>
<keyword evidence="6" id="KW-0645">Protease</keyword>
<keyword evidence="6" id="KW-0378">Hydrolase</keyword>
<dbReference type="GO" id="GO:0004181">
    <property type="term" value="F:metallocarboxypeptidase activity"/>
    <property type="evidence" value="ECO:0007669"/>
    <property type="project" value="InterPro"/>
</dbReference>
<dbReference type="Pfam" id="PF13620">
    <property type="entry name" value="CarboxypepD_reg"/>
    <property type="match status" value="1"/>
</dbReference>
<feature type="compositionally biased region" description="Basic and acidic residues" evidence="4">
    <location>
        <begin position="381"/>
        <end position="390"/>
    </location>
</feature>
<dbReference type="PANTHER" id="PTHR11532:SF73">
    <property type="entry name" value="CARBOXYPEPTIDASE D"/>
    <property type="match status" value="1"/>
</dbReference>
<evidence type="ECO:0000256" key="4">
    <source>
        <dbReference type="SAM" id="MobiDB-lite"/>
    </source>
</evidence>
<sequence>MVRTFSLTLGLEMARLHHANGKNIGRLNANGVDLNRNFPDQFFPSFHDPEPETLSVMKWMEEIPFMLSASLHDGAFVVTYPYDDSPSGQTKYSATPDDDIFRYLARLYAETHPEMHLSNMGNCTRYSQHKKFIGGITNGAEWSSLSNTMQDYNYVQTNSFEITVEMSCISYLNSSNIPMLFQQNYPSLIGFIRQASRGIKGIVKDTENNALEAAHISISDRKHDVKTAKDGDYWRLILPGTYEVSARLRGYETSTRIVTVENSLATWVNFTLSKSVSDPSIAALGHVSLLQKSLNLMAFESDGRDSSESEDKIDESTNKVSTNEEEEFFDNRDRDFNNEPKYSQRSMNTRREEEKPKYLLPSNQDANKKEKDQQSIGNINDDPKSKDKDFATNDVLSCSIPGRSEDLIGKLKWSGVIPELSNHTTSHLQPLVLGLDLVKADDLATDGTFLGKRYFSTKPNHAYFVPMNLCNRKIND</sequence>
<dbReference type="Gene3D" id="2.30.30.190">
    <property type="entry name" value="CAP Gly-rich-like domain"/>
    <property type="match status" value="1"/>
</dbReference>
<dbReference type="SUPFAM" id="SSF74924">
    <property type="entry name" value="Cap-Gly domain"/>
    <property type="match status" value="1"/>
</dbReference>
<keyword evidence="2" id="KW-0325">Glycoprotein</keyword>
<dbReference type="SUPFAM" id="SSF53187">
    <property type="entry name" value="Zn-dependent exopeptidases"/>
    <property type="match status" value="1"/>
</dbReference>
<dbReference type="GO" id="GO:0008270">
    <property type="term" value="F:zinc ion binding"/>
    <property type="evidence" value="ECO:0007669"/>
    <property type="project" value="InterPro"/>
</dbReference>
<dbReference type="PANTHER" id="PTHR11532">
    <property type="entry name" value="PROTEASE M14 CARBOXYPEPTIDASE"/>
    <property type="match status" value="1"/>
</dbReference>
<dbReference type="Pfam" id="PF00246">
    <property type="entry name" value="Peptidase_M14"/>
    <property type="match status" value="1"/>
</dbReference>
<dbReference type="GO" id="GO:0005615">
    <property type="term" value="C:extracellular space"/>
    <property type="evidence" value="ECO:0007669"/>
    <property type="project" value="TreeGrafter"/>
</dbReference>
<comment type="similarity">
    <text evidence="1 3">Belongs to the peptidase M14 family.</text>
</comment>
<dbReference type="AlphaFoldDB" id="A0A6B2G027"/>
<proteinExistence type="inferred from homology"/>
<evidence type="ECO:0000256" key="3">
    <source>
        <dbReference type="PROSITE-ProRule" id="PRU01379"/>
    </source>
</evidence>
<dbReference type="InterPro" id="IPR036859">
    <property type="entry name" value="CAP-Gly_dom_sf"/>
</dbReference>
<keyword evidence="6" id="KW-0121">Carboxypeptidase</keyword>
<dbReference type="SMART" id="SM00631">
    <property type="entry name" value="Zn_pept"/>
    <property type="match status" value="1"/>
</dbReference>
<dbReference type="EMBL" id="GHBR01000049">
    <property type="protein sequence ID" value="NDJ95655.1"/>
    <property type="molecule type" value="Transcribed_RNA"/>
</dbReference>
<dbReference type="SMART" id="SM01052">
    <property type="entry name" value="CAP_GLY"/>
    <property type="match status" value="1"/>
</dbReference>